<name>K1Q8K3_MAGGI</name>
<reference evidence="2" key="1">
    <citation type="journal article" date="2012" name="Nature">
        <title>The oyster genome reveals stress adaptation and complexity of shell formation.</title>
        <authorList>
            <person name="Zhang G."/>
            <person name="Fang X."/>
            <person name="Guo X."/>
            <person name="Li L."/>
            <person name="Luo R."/>
            <person name="Xu F."/>
            <person name="Yang P."/>
            <person name="Zhang L."/>
            <person name="Wang X."/>
            <person name="Qi H."/>
            <person name="Xiong Z."/>
            <person name="Que H."/>
            <person name="Xie Y."/>
            <person name="Holland P.W."/>
            <person name="Paps J."/>
            <person name="Zhu Y."/>
            <person name="Wu F."/>
            <person name="Chen Y."/>
            <person name="Wang J."/>
            <person name="Peng C."/>
            <person name="Meng J."/>
            <person name="Yang L."/>
            <person name="Liu J."/>
            <person name="Wen B."/>
            <person name="Zhang N."/>
            <person name="Huang Z."/>
            <person name="Zhu Q."/>
            <person name="Feng Y."/>
            <person name="Mount A."/>
            <person name="Hedgecock D."/>
            <person name="Xu Z."/>
            <person name="Liu Y."/>
            <person name="Domazet-Loso T."/>
            <person name="Du Y."/>
            <person name="Sun X."/>
            <person name="Zhang S."/>
            <person name="Liu B."/>
            <person name="Cheng P."/>
            <person name="Jiang X."/>
            <person name="Li J."/>
            <person name="Fan D."/>
            <person name="Wang W."/>
            <person name="Fu W."/>
            <person name="Wang T."/>
            <person name="Wang B."/>
            <person name="Zhang J."/>
            <person name="Peng Z."/>
            <person name="Li Y."/>
            <person name="Li N."/>
            <person name="Wang J."/>
            <person name="Chen M."/>
            <person name="He Y."/>
            <person name="Tan F."/>
            <person name="Song X."/>
            <person name="Zheng Q."/>
            <person name="Huang R."/>
            <person name="Yang H."/>
            <person name="Du X."/>
            <person name="Chen L."/>
            <person name="Yang M."/>
            <person name="Gaffney P.M."/>
            <person name="Wang S."/>
            <person name="Luo L."/>
            <person name="She Z."/>
            <person name="Ming Y."/>
            <person name="Huang W."/>
            <person name="Zhang S."/>
            <person name="Huang B."/>
            <person name="Zhang Y."/>
            <person name="Qu T."/>
            <person name="Ni P."/>
            <person name="Miao G."/>
            <person name="Wang J."/>
            <person name="Wang Q."/>
            <person name="Steinberg C.E."/>
            <person name="Wang H."/>
            <person name="Li N."/>
            <person name="Qian L."/>
            <person name="Zhang G."/>
            <person name="Li Y."/>
            <person name="Yang H."/>
            <person name="Liu X."/>
            <person name="Wang J."/>
            <person name="Yin Y."/>
            <person name="Wang J."/>
        </authorList>
    </citation>
    <scope>NUCLEOTIDE SEQUENCE [LARGE SCALE GENOMIC DNA]</scope>
    <source>
        <strain evidence="2">05x7-T-G4-1.051#20</strain>
    </source>
</reference>
<gene>
    <name evidence="2" type="ORF">CGI_10000397</name>
</gene>
<accession>K1Q8K3</accession>
<dbReference type="InParanoid" id="K1Q8K3"/>
<sequence>MRRNNCPLGRILSHLPQRKNVLKRQKSLCIDQHEFKEELYLCPQIKTWIQRMFPTDRLSRAKKKPTPLLQKKRNPQRDQGSPYYGRKVKKGNGAPYEYASGLKQKLQETGFYDVPAG</sequence>
<feature type="region of interest" description="Disordered" evidence="1">
    <location>
        <begin position="56"/>
        <end position="92"/>
    </location>
</feature>
<evidence type="ECO:0000256" key="1">
    <source>
        <dbReference type="SAM" id="MobiDB-lite"/>
    </source>
</evidence>
<feature type="compositionally biased region" description="Basic residues" evidence="1">
    <location>
        <begin position="60"/>
        <end position="74"/>
    </location>
</feature>
<dbReference type="HOGENOM" id="CLU_2087112_0_0_1"/>
<dbReference type="AlphaFoldDB" id="K1Q8K3"/>
<dbReference type="EMBL" id="JH822330">
    <property type="protein sequence ID" value="EKC17656.1"/>
    <property type="molecule type" value="Genomic_DNA"/>
</dbReference>
<protein>
    <submittedName>
        <fullName evidence="2">Uncharacterized protein</fullName>
    </submittedName>
</protein>
<proteinExistence type="predicted"/>
<organism evidence="2">
    <name type="scientific">Magallana gigas</name>
    <name type="common">Pacific oyster</name>
    <name type="synonym">Crassostrea gigas</name>
    <dbReference type="NCBI Taxonomy" id="29159"/>
    <lineage>
        <taxon>Eukaryota</taxon>
        <taxon>Metazoa</taxon>
        <taxon>Spiralia</taxon>
        <taxon>Lophotrochozoa</taxon>
        <taxon>Mollusca</taxon>
        <taxon>Bivalvia</taxon>
        <taxon>Autobranchia</taxon>
        <taxon>Pteriomorphia</taxon>
        <taxon>Ostreida</taxon>
        <taxon>Ostreoidea</taxon>
        <taxon>Ostreidae</taxon>
        <taxon>Magallana</taxon>
    </lineage>
</organism>
<evidence type="ECO:0000313" key="2">
    <source>
        <dbReference type="EMBL" id="EKC17656.1"/>
    </source>
</evidence>